<dbReference type="PANTHER" id="PTHR32385:SF15">
    <property type="entry name" value="INOSITOL PHOSPHOCERAMIDE MANNOSYLTRANSFERASE 1"/>
    <property type="match status" value="1"/>
</dbReference>
<accession>A0AB38C941</accession>
<keyword evidence="1" id="KW-0808">Transferase</keyword>
<dbReference type="RefSeq" id="WP_072454473.1">
    <property type="nucleotide sequence ID" value="NZ_FPKH01000002.1"/>
</dbReference>
<proteinExistence type="predicted"/>
<dbReference type="AlphaFoldDB" id="A0AB38C941"/>
<dbReference type="Gene3D" id="3.90.550.20">
    <property type="match status" value="1"/>
</dbReference>
<evidence type="ECO:0000313" key="2">
    <source>
        <dbReference type="EMBL" id="SFX68817.1"/>
    </source>
</evidence>
<dbReference type="GO" id="GO:0000030">
    <property type="term" value="F:mannosyltransferase activity"/>
    <property type="evidence" value="ECO:0007669"/>
    <property type="project" value="TreeGrafter"/>
</dbReference>
<dbReference type="Proteomes" id="UP000182489">
    <property type="component" value="Unassembled WGS sequence"/>
</dbReference>
<comment type="caution">
    <text evidence="2">The sequence shown here is derived from an EMBL/GenBank/DDBJ whole genome shotgun (WGS) entry which is preliminary data.</text>
</comment>
<evidence type="ECO:0000313" key="3">
    <source>
        <dbReference type="Proteomes" id="UP000182489"/>
    </source>
</evidence>
<name>A0AB38C941_9BURK</name>
<dbReference type="SUPFAM" id="SSF53448">
    <property type="entry name" value="Nucleotide-diphospho-sugar transferases"/>
    <property type="match status" value="1"/>
</dbReference>
<dbReference type="InterPro" id="IPR029044">
    <property type="entry name" value="Nucleotide-diphossugar_trans"/>
</dbReference>
<dbReference type="GO" id="GO:0051999">
    <property type="term" value="P:mannosyl-inositol phosphorylceramide biosynthetic process"/>
    <property type="evidence" value="ECO:0007669"/>
    <property type="project" value="TreeGrafter"/>
</dbReference>
<dbReference type="Pfam" id="PF04488">
    <property type="entry name" value="Gly_transf_sug"/>
    <property type="match status" value="1"/>
</dbReference>
<protein>
    <submittedName>
        <fullName evidence="2">Glycosyltransferase sugar-binding region containing DXD motif-containing protein</fullName>
    </submittedName>
</protein>
<dbReference type="GO" id="GO:0016020">
    <property type="term" value="C:membrane"/>
    <property type="evidence" value="ECO:0007669"/>
    <property type="project" value="GOC"/>
</dbReference>
<organism evidence="2 3">
    <name type="scientific">Janthinobacterium lividum</name>
    <dbReference type="NCBI Taxonomy" id="29581"/>
    <lineage>
        <taxon>Bacteria</taxon>
        <taxon>Pseudomonadati</taxon>
        <taxon>Pseudomonadota</taxon>
        <taxon>Betaproteobacteria</taxon>
        <taxon>Burkholderiales</taxon>
        <taxon>Oxalobacteraceae</taxon>
        <taxon>Janthinobacterium</taxon>
    </lineage>
</organism>
<reference evidence="2 3" key="1">
    <citation type="submission" date="2016-11" db="EMBL/GenBank/DDBJ databases">
        <authorList>
            <person name="Varghese N."/>
            <person name="Submissions S."/>
        </authorList>
    </citation>
    <scope>NUCLEOTIDE SEQUENCE [LARGE SCALE GENOMIC DNA]</scope>
    <source>
        <strain evidence="2 3">NFR18</strain>
    </source>
</reference>
<dbReference type="EMBL" id="FPKH01000002">
    <property type="protein sequence ID" value="SFX68817.1"/>
    <property type="molecule type" value="Genomic_DNA"/>
</dbReference>
<evidence type="ECO:0000256" key="1">
    <source>
        <dbReference type="ARBA" id="ARBA00022679"/>
    </source>
</evidence>
<sequence>MIPKVIHYCWFGRGEMSVLHRRCVESWKKYCPEYELKLWNEDNANIDNDYCREAIIQKKWAFVADWVRFDVLSKYGGIYLDTDLELITSLDLVLNLHGCLMARETCKDVGAGYGTGFLACEAGNPVMMTARELILGELIKQRLFATSPVVLKKAVELDLGGNSTQLDPVTFYPFNPYDRSNSQNAMQLMYSDITAQTIGIHHYGLKASWVDSRVKRLIFKIVKRMALQRRWDISFKPFDHVNSITHTA</sequence>
<dbReference type="PANTHER" id="PTHR32385">
    <property type="entry name" value="MANNOSYL PHOSPHORYLINOSITOL CERAMIDE SYNTHASE"/>
    <property type="match status" value="1"/>
</dbReference>
<gene>
    <name evidence="2" type="ORF">SAMN03097694_2978</name>
</gene>
<dbReference type="InterPro" id="IPR007577">
    <property type="entry name" value="GlycoTrfase_DXD_sugar-bd_CS"/>
</dbReference>
<dbReference type="InterPro" id="IPR051706">
    <property type="entry name" value="Glycosyltransferase_domain"/>
</dbReference>